<dbReference type="InterPro" id="IPR017900">
    <property type="entry name" value="4Fe4S_Fe_S_CS"/>
</dbReference>
<evidence type="ECO:0000256" key="4">
    <source>
        <dbReference type="ARBA" id="ARBA00022982"/>
    </source>
</evidence>
<accession>A0A0F3IV48</accession>
<comment type="caution">
    <text evidence="9">The sequence shown here is derived from an EMBL/GenBank/DDBJ whole genome shotgun (WGS) entry which is preliminary data.</text>
</comment>
<dbReference type="GO" id="GO:0005886">
    <property type="term" value="C:plasma membrane"/>
    <property type="evidence" value="ECO:0007669"/>
    <property type="project" value="TreeGrafter"/>
</dbReference>
<proteinExistence type="predicted"/>
<dbReference type="Pfam" id="PF11614">
    <property type="entry name" value="FixG_C"/>
    <property type="match status" value="1"/>
</dbReference>
<evidence type="ECO:0000259" key="8">
    <source>
        <dbReference type="PROSITE" id="PS51379"/>
    </source>
</evidence>
<evidence type="ECO:0000256" key="1">
    <source>
        <dbReference type="ARBA" id="ARBA00022448"/>
    </source>
</evidence>
<evidence type="ECO:0000256" key="7">
    <source>
        <dbReference type="SAM" id="Phobius"/>
    </source>
</evidence>
<feature type="transmembrane region" description="Helical" evidence="7">
    <location>
        <begin position="189"/>
        <end position="207"/>
    </location>
</feature>
<keyword evidence="6" id="KW-0411">Iron-sulfur</keyword>
<gene>
    <name evidence="9" type="ORF">VZ95_04395</name>
</gene>
<dbReference type="InterPro" id="IPR014116">
    <property type="entry name" value="Cyt_c_oxidase_cbb3_FixG"/>
</dbReference>
<feature type="transmembrane region" description="Helical" evidence="7">
    <location>
        <begin position="79"/>
        <end position="100"/>
    </location>
</feature>
<dbReference type="EMBL" id="LAJY01000086">
    <property type="protein sequence ID" value="KJV10512.1"/>
    <property type="molecule type" value="Genomic_DNA"/>
</dbReference>
<keyword evidence="7" id="KW-0812">Transmembrane</keyword>
<dbReference type="GO" id="GO:0046872">
    <property type="term" value="F:metal ion binding"/>
    <property type="evidence" value="ECO:0007669"/>
    <property type="project" value="UniProtKB-KW"/>
</dbReference>
<sequence length="474" mass="52413">MKSAGDSLYANRVKVYPKAVKGPARRVKWAILAFCLFVYYTVPWLRWDRGPGQPDQAVLLDLDGQRGYIFGLEIWPQEIYYLTGVLILAAVALFLVTSLFGRLWCGYSCPQTVWTDLFMAIERAIEGDRNARMRLDQAPMSAAKLGKKLLKHAVWLVIALATGGAWIMYYQDAPTLTVALITGQAGSSTYFFVGLFTATTYVLAGWAREQVCTYMCPWPRFQAAMLDEQTLTVTYQKWRGEPRGKHKAGDPWDGRGDCIDCKQCVAVCPTGIDIRDGIQLECINCGLCVDACNEVMDKVGRPRNLITWDTLANQEAKTKGGAGHYKLFRARTFIYIGALLLLSAVMAVGLFSRAKTELTVLRDRAPLYVGLSDGSIRNAYTLKIINKQRAVQSFRLSFTGLDGAQLSARSQDDQDVPVAALRLAPDSVGTFRLFVKVPKAQLKAERVAVTLTVENSETGERAGADSLFIGPSVP</sequence>
<protein>
    <submittedName>
        <fullName evidence="9">Nitrogen fixation protein FixG</fullName>
    </submittedName>
</protein>
<evidence type="ECO:0000256" key="3">
    <source>
        <dbReference type="ARBA" id="ARBA00022723"/>
    </source>
</evidence>
<keyword evidence="4" id="KW-0249">Electron transport</keyword>
<keyword evidence="10" id="KW-1185">Reference proteome</keyword>
<feature type="transmembrane region" description="Helical" evidence="7">
    <location>
        <begin position="27"/>
        <end position="45"/>
    </location>
</feature>
<organism evidence="9 10">
    <name type="scientific">Elstera litoralis</name>
    <dbReference type="NCBI Taxonomy" id="552518"/>
    <lineage>
        <taxon>Bacteria</taxon>
        <taxon>Pseudomonadati</taxon>
        <taxon>Pseudomonadota</taxon>
        <taxon>Alphaproteobacteria</taxon>
        <taxon>Rhodospirillales</taxon>
        <taxon>Rhodospirillaceae</taxon>
        <taxon>Elstera</taxon>
    </lineage>
</organism>
<keyword evidence="1" id="KW-0813">Transport</keyword>
<dbReference type="Pfam" id="PF13746">
    <property type="entry name" value="Fer4_18"/>
    <property type="match status" value="1"/>
</dbReference>
<name>A0A0F3IV48_9PROT</name>
<evidence type="ECO:0000313" key="10">
    <source>
        <dbReference type="Proteomes" id="UP000033774"/>
    </source>
</evidence>
<dbReference type="InterPro" id="IPR013783">
    <property type="entry name" value="Ig-like_fold"/>
</dbReference>
<dbReference type="PANTHER" id="PTHR30176">
    <property type="entry name" value="FERREDOXIN-TYPE PROTEIN NAPH"/>
    <property type="match status" value="1"/>
</dbReference>
<reference evidence="9 10" key="1">
    <citation type="submission" date="2015-03" db="EMBL/GenBank/DDBJ databases">
        <title>Draft genome sequence of Elstera litoralis.</title>
        <authorList>
            <person name="Rahalkar M.C."/>
            <person name="Dhakephalkar P.K."/>
            <person name="Pore S.D."/>
            <person name="Arora P."/>
            <person name="Kapse N.G."/>
            <person name="Pandit P.S."/>
        </authorList>
    </citation>
    <scope>NUCLEOTIDE SEQUENCE [LARGE SCALE GENOMIC DNA]</scope>
    <source>
        <strain evidence="9 10">Dia-1</strain>
    </source>
</reference>
<dbReference type="SUPFAM" id="SSF54862">
    <property type="entry name" value="4Fe-4S ferredoxins"/>
    <property type="match status" value="1"/>
</dbReference>
<dbReference type="GO" id="GO:0051539">
    <property type="term" value="F:4 iron, 4 sulfur cluster binding"/>
    <property type="evidence" value="ECO:0007669"/>
    <property type="project" value="UniProtKB-KW"/>
</dbReference>
<dbReference type="PANTHER" id="PTHR30176:SF3">
    <property type="entry name" value="FERREDOXIN-TYPE PROTEIN NAPH"/>
    <property type="match status" value="1"/>
</dbReference>
<dbReference type="InterPro" id="IPR032879">
    <property type="entry name" value="FixG_C"/>
</dbReference>
<dbReference type="Pfam" id="PF12801">
    <property type="entry name" value="Fer4_5"/>
    <property type="match status" value="1"/>
</dbReference>
<keyword evidence="5" id="KW-0408">Iron</keyword>
<dbReference type="NCBIfam" id="TIGR02745">
    <property type="entry name" value="ccoG_rdxA_fixG"/>
    <property type="match status" value="1"/>
</dbReference>
<dbReference type="InterPro" id="IPR051684">
    <property type="entry name" value="Electron_Trans/Redox"/>
</dbReference>
<feature type="transmembrane region" description="Helical" evidence="7">
    <location>
        <begin position="149"/>
        <end position="169"/>
    </location>
</feature>
<feature type="domain" description="4Fe-4S ferredoxin-type" evidence="8">
    <location>
        <begin position="249"/>
        <end position="277"/>
    </location>
</feature>
<keyword evidence="2" id="KW-0004">4Fe-4S</keyword>
<evidence type="ECO:0000256" key="2">
    <source>
        <dbReference type="ARBA" id="ARBA00022485"/>
    </source>
</evidence>
<dbReference type="AlphaFoldDB" id="A0A0F3IV48"/>
<evidence type="ECO:0000256" key="6">
    <source>
        <dbReference type="ARBA" id="ARBA00023014"/>
    </source>
</evidence>
<feature type="transmembrane region" description="Helical" evidence="7">
    <location>
        <begin position="333"/>
        <end position="352"/>
    </location>
</feature>
<dbReference type="InterPro" id="IPR017896">
    <property type="entry name" value="4Fe4S_Fe-S-bd"/>
</dbReference>
<keyword evidence="7" id="KW-0472">Membrane</keyword>
<dbReference type="PATRIC" id="fig|552518.3.peg.4565"/>
<dbReference type="PROSITE" id="PS00198">
    <property type="entry name" value="4FE4S_FER_1"/>
    <property type="match status" value="1"/>
</dbReference>
<dbReference type="PROSITE" id="PS51379">
    <property type="entry name" value="4FE4S_FER_2"/>
    <property type="match status" value="1"/>
</dbReference>
<evidence type="ECO:0000313" key="9">
    <source>
        <dbReference type="EMBL" id="KJV10512.1"/>
    </source>
</evidence>
<dbReference type="Proteomes" id="UP000033774">
    <property type="component" value="Unassembled WGS sequence"/>
</dbReference>
<dbReference type="Gene3D" id="2.60.40.10">
    <property type="entry name" value="Immunoglobulins"/>
    <property type="match status" value="1"/>
</dbReference>
<evidence type="ECO:0000256" key="5">
    <source>
        <dbReference type="ARBA" id="ARBA00023004"/>
    </source>
</evidence>
<keyword evidence="7" id="KW-1133">Transmembrane helix</keyword>
<keyword evidence="3" id="KW-0479">Metal-binding</keyword>